<dbReference type="FunFam" id="3.20.20.70:FF:000096">
    <property type="entry name" value="Thiamine-phosphate synthase"/>
    <property type="match status" value="1"/>
</dbReference>
<dbReference type="InterPro" id="IPR036206">
    <property type="entry name" value="ThiamineP_synth_sf"/>
</dbReference>
<evidence type="ECO:0000256" key="5">
    <source>
        <dbReference type="ARBA" id="ARBA00022977"/>
    </source>
</evidence>
<evidence type="ECO:0000256" key="10">
    <source>
        <dbReference type="RuleBase" id="RU003826"/>
    </source>
</evidence>
<evidence type="ECO:0000256" key="6">
    <source>
        <dbReference type="ARBA" id="ARBA00047334"/>
    </source>
</evidence>
<comment type="catalytic activity">
    <reaction evidence="8 9 10">
        <text>2-[(2R,5Z)-2-carboxy-4-methylthiazol-5(2H)-ylidene]ethyl phosphate + 4-amino-2-methyl-5-(diphosphooxymethyl)pyrimidine + 2 H(+) = thiamine phosphate + CO2 + diphosphate</text>
        <dbReference type="Rhea" id="RHEA:47844"/>
        <dbReference type="ChEBI" id="CHEBI:15378"/>
        <dbReference type="ChEBI" id="CHEBI:16526"/>
        <dbReference type="ChEBI" id="CHEBI:33019"/>
        <dbReference type="ChEBI" id="CHEBI:37575"/>
        <dbReference type="ChEBI" id="CHEBI:57841"/>
        <dbReference type="ChEBI" id="CHEBI:62899"/>
        <dbReference type="EC" id="2.5.1.3"/>
    </reaction>
</comment>
<organism evidence="13 14">
    <name type="scientific">Irregularibacter muris</name>
    <dbReference type="NCBI Taxonomy" id="1796619"/>
    <lineage>
        <taxon>Bacteria</taxon>
        <taxon>Bacillati</taxon>
        <taxon>Bacillota</taxon>
        <taxon>Clostridia</taxon>
        <taxon>Eubacteriales</taxon>
        <taxon>Eubacteriaceae</taxon>
        <taxon>Irregularibacter</taxon>
    </lineage>
</organism>
<evidence type="ECO:0000256" key="1">
    <source>
        <dbReference type="ARBA" id="ARBA00005165"/>
    </source>
</evidence>
<gene>
    <name evidence="9 13" type="primary">thiE</name>
    <name evidence="13" type="ORF">NSA47_00440</name>
</gene>
<comment type="caution">
    <text evidence="13">The sequence shown here is derived from an EMBL/GenBank/DDBJ whole genome shotgun (WGS) entry which is preliminary data.</text>
</comment>
<evidence type="ECO:0000256" key="7">
    <source>
        <dbReference type="ARBA" id="ARBA00047851"/>
    </source>
</evidence>
<dbReference type="GO" id="GO:0009228">
    <property type="term" value="P:thiamine biosynthetic process"/>
    <property type="evidence" value="ECO:0007669"/>
    <property type="project" value="UniProtKB-KW"/>
</dbReference>
<feature type="binding site" evidence="9">
    <location>
        <position position="72"/>
    </location>
    <ligand>
        <name>Mg(2+)</name>
        <dbReference type="ChEBI" id="CHEBI:18420"/>
    </ligand>
</feature>
<dbReference type="PANTHER" id="PTHR20857">
    <property type="entry name" value="THIAMINE-PHOSPHATE PYROPHOSPHORYLASE"/>
    <property type="match status" value="1"/>
</dbReference>
<dbReference type="AlphaFoldDB" id="A0AAE3HDP1"/>
<accession>A0AAE3HDP1</accession>
<name>A0AAE3HDP1_9FIRM</name>
<comment type="catalytic activity">
    <reaction evidence="7 9 10">
        <text>2-(2-carboxy-4-methylthiazol-5-yl)ethyl phosphate + 4-amino-2-methyl-5-(diphosphooxymethyl)pyrimidine + 2 H(+) = thiamine phosphate + CO2 + diphosphate</text>
        <dbReference type="Rhea" id="RHEA:47848"/>
        <dbReference type="ChEBI" id="CHEBI:15378"/>
        <dbReference type="ChEBI" id="CHEBI:16526"/>
        <dbReference type="ChEBI" id="CHEBI:33019"/>
        <dbReference type="ChEBI" id="CHEBI:37575"/>
        <dbReference type="ChEBI" id="CHEBI:57841"/>
        <dbReference type="ChEBI" id="CHEBI:62890"/>
        <dbReference type="EC" id="2.5.1.3"/>
    </reaction>
</comment>
<dbReference type="NCBIfam" id="TIGR00693">
    <property type="entry name" value="thiE"/>
    <property type="match status" value="1"/>
</dbReference>
<reference evidence="13" key="1">
    <citation type="submission" date="2022-07" db="EMBL/GenBank/DDBJ databases">
        <title>Enhanced cultured diversity of the mouse gut microbiota enables custom-made synthetic communities.</title>
        <authorList>
            <person name="Afrizal A."/>
        </authorList>
    </citation>
    <scope>NUCLEOTIDE SEQUENCE</scope>
    <source>
        <strain evidence="13">DSM 28593</strain>
    </source>
</reference>
<feature type="binding site" evidence="9">
    <location>
        <begin position="136"/>
        <end position="138"/>
    </location>
    <ligand>
        <name>2-[(2R,5Z)-2-carboxy-4-methylthiazol-5(2H)-ylidene]ethyl phosphate</name>
        <dbReference type="ChEBI" id="CHEBI:62899"/>
    </ligand>
</feature>
<evidence type="ECO:0000259" key="12">
    <source>
        <dbReference type="Pfam" id="PF02581"/>
    </source>
</evidence>
<feature type="binding site" evidence="9">
    <location>
        <begin position="39"/>
        <end position="43"/>
    </location>
    <ligand>
        <name>4-amino-2-methyl-5-(diphosphooxymethyl)pyrimidine</name>
        <dbReference type="ChEBI" id="CHEBI:57841"/>
    </ligand>
</feature>
<evidence type="ECO:0000256" key="2">
    <source>
        <dbReference type="ARBA" id="ARBA00022679"/>
    </source>
</evidence>
<dbReference type="HAMAP" id="MF_00097">
    <property type="entry name" value="TMP_synthase"/>
    <property type="match status" value="1"/>
</dbReference>
<evidence type="ECO:0000256" key="8">
    <source>
        <dbReference type="ARBA" id="ARBA00047883"/>
    </source>
</evidence>
<comment type="function">
    <text evidence="9">Condenses 4-methyl-5-(beta-hydroxyethyl)thiazole monophosphate (THZ-P) and 2-methyl-4-amino-5-hydroxymethyl pyrimidine pyrophosphate (HMP-PP) to form thiamine monophosphate (TMP).</text>
</comment>
<evidence type="ECO:0000313" key="13">
    <source>
        <dbReference type="EMBL" id="MCR1897457.1"/>
    </source>
</evidence>
<dbReference type="Proteomes" id="UP001205748">
    <property type="component" value="Unassembled WGS sequence"/>
</dbReference>
<sequence>MKPNIDYTLYLVTDREVMSTGKLENAVEQAILGGCTVIQLREKNCSSLEFFKMAIKIKDITDRYQIPLIINDRIDIALAVDAAGVHIGQSDIPARIARKLIGDNKILGVSVSNFEEAIKAYKDDADYLGVGAMFTTDTKTDAKLTSMDELTQIRKSIPLPIVIIGGINKETAVKFIDIGIDGLAVVSAIISQPDIQKAAIKLKQIFKKHLIS</sequence>
<dbReference type="RefSeq" id="WP_257528863.1">
    <property type="nucleotide sequence ID" value="NZ_JANKAS010000001.1"/>
</dbReference>
<dbReference type="GO" id="GO:0005737">
    <property type="term" value="C:cytoplasm"/>
    <property type="evidence" value="ECO:0007669"/>
    <property type="project" value="TreeGrafter"/>
</dbReference>
<dbReference type="EMBL" id="JANKAS010000001">
    <property type="protein sequence ID" value="MCR1897457.1"/>
    <property type="molecule type" value="Genomic_DNA"/>
</dbReference>
<dbReference type="EC" id="2.5.1.3" evidence="9"/>
<keyword evidence="2 9" id="KW-0808">Transferase</keyword>
<dbReference type="GO" id="GO:0009229">
    <property type="term" value="P:thiamine diphosphate biosynthetic process"/>
    <property type="evidence" value="ECO:0007669"/>
    <property type="project" value="UniProtKB-UniRule"/>
</dbReference>
<feature type="binding site" evidence="9">
    <location>
        <position position="166"/>
    </location>
    <ligand>
        <name>2-[(2R,5Z)-2-carboxy-4-methylthiazol-5(2H)-ylidene]ethyl phosphate</name>
        <dbReference type="ChEBI" id="CHEBI:62899"/>
    </ligand>
</feature>
<dbReference type="GO" id="GO:0004789">
    <property type="term" value="F:thiamine-phosphate diphosphorylase activity"/>
    <property type="evidence" value="ECO:0007669"/>
    <property type="project" value="UniProtKB-UniRule"/>
</dbReference>
<dbReference type="GO" id="GO:0000287">
    <property type="term" value="F:magnesium ion binding"/>
    <property type="evidence" value="ECO:0007669"/>
    <property type="project" value="UniProtKB-UniRule"/>
</dbReference>
<evidence type="ECO:0000313" key="14">
    <source>
        <dbReference type="Proteomes" id="UP001205748"/>
    </source>
</evidence>
<feature type="binding site" evidence="9">
    <location>
        <position position="139"/>
    </location>
    <ligand>
        <name>4-amino-2-methyl-5-(diphosphooxymethyl)pyrimidine</name>
        <dbReference type="ChEBI" id="CHEBI:57841"/>
    </ligand>
</feature>
<feature type="domain" description="Thiamine phosphate synthase/TenI" evidence="12">
    <location>
        <begin position="9"/>
        <end position="189"/>
    </location>
</feature>
<comment type="pathway">
    <text evidence="1 9 11">Cofactor biosynthesis; thiamine diphosphate biosynthesis; thiamine phosphate from 4-amino-2-methyl-5-diphosphomethylpyrimidine and 4-methyl-5-(2-phosphoethyl)-thiazole: step 1/1.</text>
</comment>
<dbReference type="InterPro" id="IPR022998">
    <property type="entry name" value="ThiamineP_synth_TenI"/>
</dbReference>
<dbReference type="InterPro" id="IPR013785">
    <property type="entry name" value="Aldolase_TIM"/>
</dbReference>
<dbReference type="CDD" id="cd00564">
    <property type="entry name" value="TMP_TenI"/>
    <property type="match status" value="1"/>
</dbReference>
<comment type="similarity">
    <text evidence="9 10">Belongs to the thiamine-phosphate synthase family.</text>
</comment>
<comment type="catalytic activity">
    <reaction evidence="6 9 10">
        <text>4-methyl-5-(2-phosphooxyethyl)-thiazole + 4-amino-2-methyl-5-(diphosphooxymethyl)pyrimidine + H(+) = thiamine phosphate + diphosphate</text>
        <dbReference type="Rhea" id="RHEA:22328"/>
        <dbReference type="ChEBI" id="CHEBI:15378"/>
        <dbReference type="ChEBI" id="CHEBI:33019"/>
        <dbReference type="ChEBI" id="CHEBI:37575"/>
        <dbReference type="ChEBI" id="CHEBI:57841"/>
        <dbReference type="ChEBI" id="CHEBI:58296"/>
        <dbReference type="EC" id="2.5.1.3"/>
    </reaction>
</comment>
<dbReference type="PANTHER" id="PTHR20857:SF23">
    <property type="entry name" value="THIAMINE BIOSYNTHETIC BIFUNCTIONAL ENZYME"/>
    <property type="match status" value="1"/>
</dbReference>
<evidence type="ECO:0000256" key="11">
    <source>
        <dbReference type="RuleBase" id="RU004253"/>
    </source>
</evidence>
<dbReference type="Gene3D" id="3.20.20.70">
    <property type="entry name" value="Aldolase class I"/>
    <property type="match status" value="1"/>
</dbReference>
<keyword evidence="4 9" id="KW-0460">Magnesium</keyword>
<keyword evidence="14" id="KW-1185">Reference proteome</keyword>
<protein>
    <recommendedName>
        <fullName evidence="9">Thiamine-phosphate synthase</fullName>
        <shortName evidence="9">TP synthase</shortName>
        <shortName evidence="9">TPS</shortName>
        <ecNumber evidence="9">2.5.1.3</ecNumber>
    </recommendedName>
    <alternativeName>
        <fullName evidence="9">Thiamine-phosphate pyrophosphorylase</fullName>
        <shortName evidence="9">TMP pyrophosphorylase</shortName>
        <shortName evidence="9">TMP-PPase</shortName>
    </alternativeName>
</protein>
<dbReference type="InterPro" id="IPR034291">
    <property type="entry name" value="TMP_synthase"/>
</dbReference>
<dbReference type="Pfam" id="PF02581">
    <property type="entry name" value="TMP-TENI"/>
    <property type="match status" value="1"/>
</dbReference>
<evidence type="ECO:0000256" key="9">
    <source>
        <dbReference type="HAMAP-Rule" id="MF_00097"/>
    </source>
</evidence>
<feature type="binding site" evidence="9">
    <location>
        <position position="91"/>
    </location>
    <ligand>
        <name>Mg(2+)</name>
        <dbReference type="ChEBI" id="CHEBI:18420"/>
    </ligand>
</feature>
<keyword evidence="5 9" id="KW-0784">Thiamine biosynthesis</keyword>
<keyword evidence="3 9" id="KW-0479">Metal-binding</keyword>
<proteinExistence type="inferred from homology"/>
<feature type="binding site" evidence="9">
    <location>
        <position position="110"/>
    </location>
    <ligand>
        <name>4-amino-2-methyl-5-(diphosphooxymethyl)pyrimidine</name>
        <dbReference type="ChEBI" id="CHEBI:57841"/>
    </ligand>
</feature>
<dbReference type="SUPFAM" id="SSF51391">
    <property type="entry name" value="Thiamin phosphate synthase"/>
    <property type="match status" value="1"/>
</dbReference>
<feature type="binding site" evidence="9">
    <location>
        <position position="71"/>
    </location>
    <ligand>
        <name>4-amino-2-methyl-5-(diphosphooxymethyl)pyrimidine</name>
        <dbReference type="ChEBI" id="CHEBI:57841"/>
    </ligand>
</feature>
<evidence type="ECO:0000256" key="4">
    <source>
        <dbReference type="ARBA" id="ARBA00022842"/>
    </source>
</evidence>
<feature type="binding site" evidence="9">
    <location>
        <begin position="186"/>
        <end position="187"/>
    </location>
    <ligand>
        <name>2-[(2R,5Z)-2-carboxy-4-methylthiazol-5(2H)-ylidene]ethyl phosphate</name>
        <dbReference type="ChEBI" id="CHEBI:62899"/>
    </ligand>
</feature>
<evidence type="ECO:0000256" key="3">
    <source>
        <dbReference type="ARBA" id="ARBA00022723"/>
    </source>
</evidence>
<comment type="cofactor">
    <cofactor evidence="9">
        <name>Mg(2+)</name>
        <dbReference type="ChEBI" id="CHEBI:18420"/>
    </cofactor>
    <text evidence="9">Binds 1 Mg(2+) ion per subunit.</text>
</comment>